<feature type="transmembrane region" description="Helical" evidence="2">
    <location>
        <begin position="12"/>
        <end position="32"/>
    </location>
</feature>
<evidence type="ECO:0000313" key="3">
    <source>
        <dbReference type="EMBL" id="WAM34542.1"/>
    </source>
</evidence>
<dbReference type="Proteomes" id="UP001164909">
    <property type="component" value="Chromosome"/>
</dbReference>
<keyword evidence="2" id="KW-0472">Membrane</keyword>
<accession>A0ABY7BNZ7</accession>
<evidence type="ECO:0000256" key="1">
    <source>
        <dbReference type="SAM" id="Coils"/>
    </source>
</evidence>
<organism evidence="3 4">
    <name type="scientific">Caldicellulosiruptor morganii</name>
    <dbReference type="NCBI Taxonomy" id="1387555"/>
    <lineage>
        <taxon>Bacteria</taxon>
        <taxon>Bacillati</taxon>
        <taxon>Bacillota</taxon>
        <taxon>Bacillota incertae sedis</taxon>
        <taxon>Caldicellulosiruptorales</taxon>
        <taxon>Caldicellulosiruptoraceae</taxon>
        <taxon>Caldicellulosiruptor</taxon>
    </lineage>
</organism>
<sequence length="215" mass="24198">MEKERRRWYKKGLNLIVVAILLLAIGSGVIFASNQSIDKDALITYGFFKKQIDQLRSYIDAKINELNTKINKMSNTTLSNADVAQLQKQLSTLNSELEKLKKQVSDLETKTKLQTQNQNQPKSGFIFTKGYEVIKVPRDKVIVFDQSTEFIVRVGKAISVVSQGTFIIDLTAAKDIGNNVQLPVNHLLLVPRNDGRGFKALSDVWVIINGGYRIK</sequence>
<keyword evidence="2" id="KW-0812">Transmembrane</keyword>
<evidence type="ECO:0000313" key="4">
    <source>
        <dbReference type="Proteomes" id="UP001164909"/>
    </source>
</evidence>
<gene>
    <name evidence="3" type="ORF">OTK00_000755</name>
</gene>
<keyword evidence="1" id="KW-0175">Coiled coil</keyword>
<name>A0ABY7BNZ7_9FIRM</name>
<protein>
    <submittedName>
        <fullName evidence="3">Uncharacterized protein</fullName>
    </submittedName>
</protein>
<dbReference type="EMBL" id="CP113865">
    <property type="protein sequence ID" value="WAM34542.1"/>
    <property type="molecule type" value="Genomic_DNA"/>
</dbReference>
<evidence type="ECO:0000256" key="2">
    <source>
        <dbReference type="SAM" id="Phobius"/>
    </source>
</evidence>
<keyword evidence="2" id="KW-1133">Transmembrane helix</keyword>
<dbReference type="RefSeq" id="WP_045169115.1">
    <property type="nucleotide sequence ID" value="NZ_CP113865.1"/>
</dbReference>
<keyword evidence="4" id="KW-1185">Reference proteome</keyword>
<proteinExistence type="predicted"/>
<reference evidence="3" key="1">
    <citation type="submission" date="2022-12" db="EMBL/GenBank/DDBJ databases">
        <authorList>
            <person name="Bing R.G."/>
            <person name="Willard D.J."/>
            <person name="Manesh M.J.H."/>
            <person name="Laemthong T."/>
            <person name="Crosby J.R."/>
            <person name="Kelly R.M."/>
        </authorList>
    </citation>
    <scope>NUCLEOTIDE SEQUENCE</scope>
    <source>
        <strain evidence="3">DSM 8990</strain>
    </source>
</reference>
<feature type="coiled-coil region" evidence="1">
    <location>
        <begin position="83"/>
        <end position="117"/>
    </location>
</feature>